<feature type="region of interest" description="Disordered" evidence="1">
    <location>
        <begin position="168"/>
        <end position="187"/>
    </location>
</feature>
<name>A0A8E1WAQ8_9HYPH</name>
<sequence length="187" mass="20188">MAGRIFISGLAAACLMSPATWADDADVALDFFHQTCLAEGPDYDRTAELARKESWLPASEIAALAPVQSVNAFKSWSTAVPGLRARVLIGVTKSTLHGEAVDTCTVAMFDGDFGAFERRFFLRTDAEKVSDQSDGTQVSRLYVLTTAGRKQLAKITFPASPSNQHMIAASSIAPRRAPDRRGGRTLH</sequence>
<dbReference type="RefSeq" id="WP_184767433.1">
    <property type="nucleotide sequence ID" value="NZ_JACHGI010000001.1"/>
</dbReference>
<feature type="chain" id="PRO_5034549192" evidence="2">
    <location>
        <begin position="23"/>
        <end position="187"/>
    </location>
</feature>
<gene>
    <name evidence="3" type="ORF">HNQ96_000744</name>
</gene>
<dbReference type="EMBL" id="JACHGI010000001">
    <property type="protein sequence ID" value="MBB6464897.1"/>
    <property type="molecule type" value="Genomic_DNA"/>
</dbReference>
<dbReference type="Proteomes" id="UP000532373">
    <property type="component" value="Unassembled WGS sequence"/>
</dbReference>
<evidence type="ECO:0000256" key="1">
    <source>
        <dbReference type="SAM" id="MobiDB-lite"/>
    </source>
</evidence>
<evidence type="ECO:0000256" key="2">
    <source>
        <dbReference type="SAM" id="SignalP"/>
    </source>
</evidence>
<dbReference type="AlphaFoldDB" id="A0A8E1WAQ8"/>
<keyword evidence="2" id="KW-0732">Signal</keyword>
<feature type="signal peptide" evidence="2">
    <location>
        <begin position="1"/>
        <end position="22"/>
    </location>
</feature>
<comment type="caution">
    <text evidence="3">The sequence shown here is derived from an EMBL/GenBank/DDBJ whole genome shotgun (WGS) entry which is preliminary data.</text>
</comment>
<organism evidence="3 4">
    <name type="scientific">Aminobacter carboxidus</name>
    <dbReference type="NCBI Taxonomy" id="376165"/>
    <lineage>
        <taxon>Bacteria</taxon>
        <taxon>Pseudomonadati</taxon>
        <taxon>Pseudomonadota</taxon>
        <taxon>Alphaproteobacteria</taxon>
        <taxon>Hyphomicrobiales</taxon>
        <taxon>Phyllobacteriaceae</taxon>
        <taxon>Aminobacter</taxon>
    </lineage>
</organism>
<reference evidence="3 4" key="1">
    <citation type="submission" date="2020-08" db="EMBL/GenBank/DDBJ databases">
        <title>Genomic Encyclopedia of Type Strains, Phase IV (KMG-IV): sequencing the most valuable type-strain genomes for metagenomic binning, comparative biology and taxonomic classification.</title>
        <authorList>
            <person name="Goeker M."/>
        </authorList>
    </citation>
    <scope>NUCLEOTIDE SEQUENCE [LARGE SCALE GENOMIC DNA]</scope>
    <source>
        <strain evidence="3 4">DSM 17454</strain>
    </source>
</reference>
<accession>A0A8E1WAQ8</accession>
<feature type="compositionally biased region" description="Basic and acidic residues" evidence="1">
    <location>
        <begin position="176"/>
        <end position="187"/>
    </location>
</feature>
<proteinExistence type="predicted"/>
<protein>
    <submittedName>
        <fullName evidence="3">Uncharacterized protein</fullName>
    </submittedName>
</protein>
<evidence type="ECO:0000313" key="4">
    <source>
        <dbReference type="Proteomes" id="UP000532373"/>
    </source>
</evidence>
<evidence type="ECO:0000313" key="3">
    <source>
        <dbReference type="EMBL" id="MBB6464897.1"/>
    </source>
</evidence>